<evidence type="ECO:0000256" key="2">
    <source>
        <dbReference type="ARBA" id="ARBA00023239"/>
    </source>
</evidence>
<dbReference type="GO" id="GO:0019698">
    <property type="term" value="P:D-galacturonate catabolic process"/>
    <property type="evidence" value="ECO:0007669"/>
    <property type="project" value="TreeGrafter"/>
</dbReference>
<dbReference type="SMART" id="SM00858">
    <property type="entry name" value="SAF"/>
    <property type="match status" value="1"/>
</dbReference>
<dbReference type="RefSeq" id="WP_092362241.1">
    <property type="nucleotide sequence ID" value="NZ_FOIM01000006.1"/>
</dbReference>
<dbReference type="CDD" id="cd11613">
    <property type="entry name" value="SAF_AH_GD"/>
    <property type="match status" value="1"/>
</dbReference>
<accession>A0A1I0EID6</accession>
<dbReference type="InterPro" id="IPR007392">
    <property type="entry name" value="GD_AH_second"/>
</dbReference>
<keyword evidence="5" id="KW-1185">Reference proteome</keyword>
<protein>
    <submittedName>
        <fullName evidence="4">D-altronate dehydratase</fullName>
    </submittedName>
</protein>
<dbReference type="InterPro" id="IPR013974">
    <property type="entry name" value="SAF"/>
</dbReference>
<evidence type="ECO:0000259" key="3">
    <source>
        <dbReference type="SMART" id="SM00858"/>
    </source>
</evidence>
<dbReference type="AlphaFoldDB" id="A0A1I0EID6"/>
<dbReference type="GO" id="GO:0016829">
    <property type="term" value="F:lyase activity"/>
    <property type="evidence" value="ECO:0007669"/>
    <property type="project" value="UniProtKB-KW"/>
</dbReference>
<dbReference type="Pfam" id="PF20629">
    <property type="entry name" value="GD_AH_C"/>
    <property type="match status" value="1"/>
</dbReference>
<dbReference type="PANTHER" id="PTHR30536:SF5">
    <property type="entry name" value="ALTRONATE DEHYDRATASE"/>
    <property type="match status" value="1"/>
</dbReference>
<comment type="similarity">
    <text evidence="1">Belongs to the UxaA family.</text>
</comment>
<dbReference type="InterPro" id="IPR044144">
    <property type="entry name" value="SAF_UxaA/GarD"/>
</dbReference>
<evidence type="ECO:0000256" key="1">
    <source>
        <dbReference type="ARBA" id="ARBA00010986"/>
    </source>
</evidence>
<dbReference type="STRING" id="460384.SAMN05216313_106154"/>
<dbReference type="EMBL" id="FOIM01000006">
    <property type="protein sequence ID" value="SET44962.1"/>
    <property type="molecule type" value="Genomic_DNA"/>
</dbReference>
<dbReference type="Pfam" id="PF04295">
    <property type="entry name" value="GD_AH_second"/>
    <property type="match status" value="1"/>
</dbReference>
<sequence length="525" mass="56364">MKTAYFRIHEEDNVAIALEQLEPGCEIQFTGGCCTAAEVIPRGHKVALSDLEPGQDVIKYGYPIGHATKRVRAGSWVHSHNMCTNLEGTLEYEYRPSYSVRAGEQGAPGAVAPAGMPGAVAPAGTGGLARLSSAPSGPTFKGYRRKNGAVGVRNEIWIVPTVSCANHTADVLAKLASVEFGDACDGIFAFPHNSGCSQLGDDHRMTQKLLAAIAKHPNAGGVLLVSLGCENNNIHEFLPVLGDYDRDRFRVLVTQEAGDEIGTGLELLRELAEIVKRDKRVRVPVSELKIAFKCGGSDSLSGVTANPLCGTVADRITSLGGSAVLTEVPEMFGAETILMNRADSRETFEKVVNLINSFKQYYLDYGQPVYENPSPGNKEGGITTLEEKSLGCVQKGGRAVVSDTLDYGEPVRRPGLNLMTGPGNDNVSITDLVASGAQILLFTTGRGNPLGTAIPCIKLSSNTALYERKRHWIDFNAGTIVDGDSLEKLSEKLWKLVLEVASGKKTRSEINGFREIMLFKNGVLL</sequence>
<keyword evidence="2" id="KW-0456">Lyase</keyword>
<dbReference type="Gene3D" id="2.30.130.110">
    <property type="match status" value="1"/>
</dbReference>
<name>A0A1I0EID6_9FIRM</name>
<proteinExistence type="inferred from homology"/>
<gene>
    <name evidence="4" type="ORF">SAMN05216313_106154</name>
</gene>
<dbReference type="PANTHER" id="PTHR30536">
    <property type="entry name" value="ALTRONATE/GALACTARATE DEHYDRATASE"/>
    <property type="match status" value="1"/>
</dbReference>
<dbReference type="Pfam" id="PF08666">
    <property type="entry name" value="SAF"/>
    <property type="match status" value="1"/>
</dbReference>
<organism evidence="4 5">
    <name type="scientific">Enterocloster lavalensis</name>
    <dbReference type="NCBI Taxonomy" id="460384"/>
    <lineage>
        <taxon>Bacteria</taxon>
        <taxon>Bacillati</taxon>
        <taxon>Bacillota</taxon>
        <taxon>Clostridia</taxon>
        <taxon>Lachnospirales</taxon>
        <taxon>Lachnospiraceae</taxon>
        <taxon>Enterocloster</taxon>
    </lineage>
</organism>
<reference evidence="5" key="1">
    <citation type="submission" date="2016-10" db="EMBL/GenBank/DDBJ databases">
        <authorList>
            <person name="Varghese N."/>
            <person name="Submissions S."/>
        </authorList>
    </citation>
    <scope>NUCLEOTIDE SEQUENCE [LARGE SCALE GENOMIC DNA]</scope>
    <source>
        <strain evidence="5">NLAE-zl-G277</strain>
    </source>
</reference>
<dbReference type="InterPro" id="IPR048332">
    <property type="entry name" value="GD_AH_C"/>
</dbReference>
<feature type="domain" description="SAF" evidence="3">
    <location>
        <begin position="12"/>
        <end position="83"/>
    </location>
</feature>
<evidence type="ECO:0000313" key="5">
    <source>
        <dbReference type="Proteomes" id="UP000198508"/>
    </source>
</evidence>
<evidence type="ECO:0000313" key="4">
    <source>
        <dbReference type="EMBL" id="SET44962.1"/>
    </source>
</evidence>
<dbReference type="InterPro" id="IPR052172">
    <property type="entry name" value="UxaA_altronate/galactarate_dh"/>
</dbReference>
<dbReference type="Proteomes" id="UP000198508">
    <property type="component" value="Unassembled WGS sequence"/>
</dbReference>